<evidence type="ECO:0000256" key="1">
    <source>
        <dbReference type="SAM" id="Phobius"/>
    </source>
</evidence>
<feature type="chain" id="PRO_5009525708" description="DUF4234 domain-containing protein" evidence="2">
    <location>
        <begin position="24"/>
        <end position="168"/>
    </location>
</feature>
<proteinExistence type="predicted"/>
<feature type="signal peptide" evidence="2">
    <location>
        <begin position="1"/>
        <end position="23"/>
    </location>
</feature>
<evidence type="ECO:0008006" key="5">
    <source>
        <dbReference type="Google" id="ProtNLM"/>
    </source>
</evidence>
<dbReference type="EMBL" id="MFQH01000013">
    <property type="protein sequence ID" value="OGH78342.1"/>
    <property type="molecule type" value="Genomic_DNA"/>
</dbReference>
<dbReference type="Proteomes" id="UP000177040">
    <property type="component" value="Unassembled WGS sequence"/>
</dbReference>
<keyword evidence="2" id="KW-0732">Signal</keyword>
<evidence type="ECO:0000313" key="3">
    <source>
        <dbReference type="EMBL" id="OGH78342.1"/>
    </source>
</evidence>
<dbReference type="AlphaFoldDB" id="A0A1F6N390"/>
<keyword evidence="1" id="KW-0812">Transmembrane</keyword>
<reference evidence="3 4" key="1">
    <citation type="journal article" date="2016" name="Nat. Commun.">
        <title>Thousands of microbial genomes shed light on interconnected biogeochemical processes in an aquifer system.</title>
        <authorList>
            <person name="Anantharaman K."/>
            <person name="Brown C.T."/>
            <person name="Hug L.A."/>
            <person name="Sharon I."/>
            <person name="Castelle C.J."/>
            <person name="Probst A.J."/>
            <person name="Thomas B.C."/>
            <person name="Singh A."/>
            <person name="Wilkins M.J."/>
            <person name="Karaoz U."/>
            <person name="Brodie E.L."/>
            <person name="Williams K.H."/>
            <person name="Hubbard S.S."/>
            <person name="Banfield J.F."/>
        </authorList>
    </citation>
    <scope>NUCLEOTIDE SEQUENCE [LARGE SCALE GENOMIC DNA]</scope>
</reference>
<organism evidence="3 4">
    <name type="scientific">Candidatus Magasanikbacteria bacterium RIFCSPLOWO2_01_FULL_40_15</name>
    <dbReference type="NCBI Taxonomy" id="1798686"/>
    <lineage>
        <taxon>Bacteria</taxon>
        <taxon>Candidatus Magasanikiibacteriota</taxon>
    </lineage>
</organism>
<gene>
    <name evidence="3" type="ORF">A2983_01105</name>
</gene>
<evidence type="ECO:0000313" key="4">
    <source>
        <dbReference type="Proteomes" id="UP000177040"/>
    </source>
</evidence>
<comment type="caution">
    <text evidence="3">The sequence shown here is derived from an EMBL/GenBank/DDBJ whole genome shotgun (WGS) entry which is preliminary data.</text>
</comment>
<accession>A0A1F6N390</accession>
<feature type="transmembrane region" description="Helical" evidence="1">
    <location>
        <begin position="114"/>
        <end position="136"/>
    </location>
</feature>
<sequence>MKIFLILFSFLLSLVILPTTVFAEDPAPTTPPPAEAVVPPPPTLLEQINAQNESFAGESGAGLSAADPRLIVGQLIKVLLAITGTVFTCWTFYGGYLIFSSAGDSEKVEHAKSIILNGVIGIIIVLSSYAITLFIYKMWVKTQEDPKADDFNVYITPDNDYYNKDPLL</sequence>
<protein>
    <recommendedName>
        <fullName evidence="5">DUF4234 domain-containing protein</fullName>
    </recommendedName>
</protein>
<evidence type="ECO:0000256" key="2">
    <source>
        <dbReference type="SAM" id="SignalP"/>
    </source>
</evidence>
<name>A0A1F6N390_9BACT</name>
<keyword evidence="1" id="KW-0472">Membrane</keyword>
<keyword evidence="1" id="KW-1133">Transmembrane helix</keyword>
<feature type="transmembrane region" description="Helical" evidence="1">
    <location>
        <begin position="78"/>
        <end position="102"/>
    </location>
</feature>